<dbReference type="Pfam" id="PF05193">
    <property type="entry name" value="Peptidase_M16_C"/>
    <property type="match status" value="2"/>
</dbReference>
<keyword evidence="8" id="KW-1185">Reference proteome</keyword>
<dbReference type="PROSITE" id="PS00143">
    <property type="entry name" value="INSULINASE"/>
    <property type="match status" value="1"/>
</dbReference>
<comment type="caution">
    <text evidence="7">The sequence shown here is derived from an EMBL/GenBank/DDBJ whole genome shotgun (WGS) entry which is preliminary data.</text>
</comment>
<name>A0A7Z0N6Z3_9GAMM</name>
<protein>
    <submittedName>
        <fullName evidence="7">Insulinase family protein</fullName>
    </submittedName>
</protein>
<dbReference type="InterPro" id="IPR011249">
    <property type="entry name" value="Metalloenz_LuxS/M16"/>
</dbReference>
<dbReference type="InterPro" id="IPR011765">
    <property type="entry name" value="Pept_M16_N"/>
</dbReference>
<evidence type="ECO:0000256" key="1">
    <source>
        <dbReference type="ARBA" id="ARBA00001947"/>
    </source>
</evidence>
<dbReference type="Proteomes" id="UP000520876">
    <property type="component" value="Unassembled WGS sequence"/>
</dbReference>
<feature type="domain" description="Peptidase M16 C-terminal" evidence="6">
    <location>
        <begin position="207"/>
        <end position="379"/>
    </location>
</feature>
<dbReference type="Gene3D" id="3.30.830.10">
    <property type="entry name" value="Metalloenzyme, LuxS/M16 peptidase-like"/>
    <property type="match status" value="4"/>
</dbReference>
<feature type="domain" description="Peptidase M16 C-terminal" evidence="6">
    <location>
        <begin position="667"/>
        <end position="845"/>
    </location>
</feature>
<feature type="signal peptide" evidence="4">
    <location>
        <begin position="1"/>
        <end position="30"/>
    </location>
</feature>
<feature type="domain" description="Peptidase M16 N-terminal" evidence="5">
    <location>
        <begin position="67"/>
        <end position="198"/>
    </location>
</feature>
<dbReference type="InterPro" id="IPR001431">
    <property type="entry name" value="Pept_M16_Zn_BS"/>
</dbReference>
<organism evidence="7 8">
    <name type="scientific">Vreelandella sedimenti</name>
    <dbReference type="NCBI Taxonomy" id="2729618"/>
    <lineage>
        <taxon>Bacteria</taxon>
        <taxon>Pseudomonadati</taxon>
        <taxon>Pseudomonadota</taxon>
        <taxon>Gammaproteobacteria</taxon>
        <taxon>Oceanospirillales</taxon>
        <taxon>Halomonadaceae</taxon>
        <taxon>Vreelandella</taxon>
    </lineage>
</organism>
<evidence type="ECO:0000313" key="8">
    <source>
        <dbReference type="Proteomes" id="UP000520876"/>
    </source>
</evidence>
<dbReference type="RefSeq" id="WP_180091261.1">
    <property type="nucleotide sequence ID" value="NZ_JACCGK010000006.1"/>
</dbReference>
<gene>
    <name evidence="7" type="ORF">HZU72_07755</name>
</gene>
<evidence type="ECO:0000256" key="3">
    <source>
        <dbReference type="RuleBase" id="RU004447"/>
    </source>
</evidence>
<dbReference type="PANTHER" id="PTHR11851">
    <property type="entry name" value="METALLOPROTEASE"/>
    <property type="match status" value="1"/>
</dbReference>
<dbReference type="AlphaFoldDB" id="A0A7Z0N6Z3"/>
<proteinExistence type="inferred from homology"/>
<reference evidence="7 8" key="1">
    <citation type="submission" date="2020-07" db="EMBL/GenBank/DDBJ databases">
        <title>Halomonas sp. QX-2 draft genome sequence.</title>
        <authorList>
            <person name="Qiu X."/>
        </authorList>
    </citation>
    <scope>NUCLEOTIDE SEQUENCE [LARGE SCALE GENOMIC DNA]</scope>
    <source>
        <strain evidence="7 8">QX-2</strain>
    </source>
</reference>
<sequence length="910" mass="101054">MRIKTAFCYAIINKLAVALMLCILAGNANGHDAKLVGVGNDISAYQFDNGLKILLAPSASNSIFLNVIYQVGSLADPQGQSGTAHLLEHLMFKGTETHPGEQWVNALRERSLAFNATTSFDRTRYTTVLESNPNQLDALLALEAERMTSLSFNQTALASEIEVVSREREASQEEPFNILIDQMFAAATPGAGFGRQVLGQPDELERMTEESIRQFHDRYYRPDRAFIVITGGFEEETALNALENHFAKLEPPSLLDRVPLDLPNIEGPVTVEAYQGSVASIVLGYPLPPAQDERHWSLSVLADIYAGEPHGSLYQALVMPGDAQGVFATYLPFAQGGYFLFGATAPPEQSLEALAEQLQNAVVTSGHEAINEESLKRALRVEKQTLEHLTSSPEMLAEYLSEAVVLGDWQQLLLGWDSLPERTVEEVQRQAENFLVAERQIEGLLRPGNKRTNDVANIANAVISQQEQVHEPIELPQPPEIGLEGASQTIRDIEQSIERRLMSNGMQVALLPRNESDRIQGVMTLHFGNTASLRGQHAVTDILGTQLIRGTQSASYQEVVDQINQLGASVSIIPNGGVLKIRFESPTESIETFLGLLADILKTPALSQHEFDLVKRQLLNAAQTIDQRPVQVARRALRHYTDSPLEHDDIRRRLMHEAMQAAIEATTLSDIREFHETFYGADHGKLAIVGDVDSNAILTHLETLFGDWNSQVAHERPVRLYTDMEPTSLNVEAGGTATGHYLRRFYFPLTMDSEDAVPLLVATHILGGDPLNSRLGRRIREQEGMTYNTRASAHIVSHGDASRITIQSHYPKSEKEPFLEIVRDEVDRFIKDGVTQQEVEWSKATLLQGVGAALDDDNTLVNLLHRQLERGITIDQMIEHRRDLSKVTDKQVSEVVEHYFSVLFSEVIAD</sequence>
<feature type="chain" id="PRO_5031570956" evidence="4">
    <location>
        <begin position="31"/>
        <end position="910"/>
    </location>
</feature>
<evidence type="ECO:0000256" key="4">
    <source>
        <dbReference type="SAM" id="SignalP"/>
    </source>
</evidence>
<evidence type="ECO:0000259" key="5">
    <source>
        <dbReference type="Pfam" id="PF00675"/>
    </source>
</evidence>
<dbReference type="InterPro" id="IPR007863">
    <property type="entry name" value="Peptidase_M16_C"/>
</dbReference>
<dbReference type="EMBL" id="JACCGK010000006">
    <property type="protein sequence ID" value="NYT72319.1"/>
    <property type="molecule type" value="Genomic_DNA"/>
</dbReference>
<evidence type="ECO:0000313" key="7">
    <source>
        <dbReference type="EMBL" id="NYT72319.1"/>
    </source>
</evidence>
<dbReference type="PANTHER" id="PTHR11851:SF49">
    <property type="entry name" value="MITOCHONDRIAL-PROCESSING PEPTIDASE SUBUNIT ALPHA"/>
    <property type="match status" value="1"/>
</dbReference>
<accession>A0A7Z0N6Z3</accession>
<comment type="similarity">
    <text evidence="2 3">Belongs to the peptidase M16 family.</text>
</comment>
<keyword evidence="4" id="KW-0732">Signal</keyword>
<evidence type="ECO:0000256" key="2">
    <source>
        <dbReference type="ARBA" id="ARBA00007261"/>
    </source>
</evidence>
<dbReference type="GO" id="GO:0006508">
    <property type="term" value="P:proteolysis"/>
    <property type="evidence" value="ECO:0007669"/>
    <property type="project" value="InterPro"/>
</dbReference>
<dbReference type="Pfam" id="PF00675">
    <property type="entry name" value="Peptidase_M16"/>
    <property type="match status" value="1"/>
</dbReference>
<comment type="cofactor">
    <cofactor evidence="1">
        <name>Zn(2+)</name>
        <dbReference type="ChEBI" id="CHEBI:29105"/>
    </cofactor>
</comment>
<dbReference type="InterPro" id="IPR050361">
    <property type="entry name" value="MPP/UQCRC_Complex"/>
</dbReference>
<dbReference type="GO" id="GO:0046872">
    <property type="term" value="F:metal ion binding"/>
    <property type="evidence" value="ECO:0007669"/>
    <property type="project" value="InterPro"/>
</dbReference>
<dbReference type="SUPFAM" id="SSF63411">
    <property type="entry name" value="LuxS/MPP-like metallohydrolase"/>
    <property type="match status" value="4"/>
</dbReference>
<dbReference type="GO" id="GO:0004222">
    <property type="term" value="F:metalloendopeptidase activity"/>
    <property type="evidence" value="ECO:0007669"/>
    <property type="project" value="InterPro"/>
</dbReference>
<evidence type="ECO:0000259" key="6">
    <source>
        <dbReference type="Pfam" id="PF05193"/>
    </source>
</evidence>